<evidence type="ECO:0000256" key="2">
    <source>
        <dbReference type="ARBA" id="ARBA00022516"/>
    </source>
</evidence>
<feature type="transmembrane region" description="Helical" evidence="10">
    <location>
        <begin position="160"/>
        <end position="188"/>
    </location>
</feature>
<evidence type="ECO:0000256" key="4">
    <source>
        <dbReference type="ARBA" id="ARBA00022692"/>
    </source>
</evidence>
<dbReference type="AlphaFoldDB" id="A0A1M5MRE4"/>
<dbReference type="EMBL" id="FQWZ01000003">
    <property type="protein sequence ID" value="SHG79795.1"/>
    <property type="molecule type" value="Genomic_DNA"/>
</dbReference>
<comment type="subunit">
    <text evidence="10">Probably interacts with PlsX.</text>
</comment>
<keyword evidence="3 10" id="KW-0808">Transferase</keyword>
<proteinExistence type="inferred from homology"/>
<evidence type="ECO:0000256" key="6">
    <source>
        <dbReference type="ARBA" id="ARBA00023098"/>
    </source>
</evidence>
<reference evidence="11 12" key="1">
    <citation type="submission" date="2016-11" db="EMBL/GenBank/DDBJ databases">
        <authorList>
            <person name="Jaros S."/>
            <person name="Januszkiewicz K."/>
            <person name="Wedrychowicz H."/>
        </authorList>
    </citation>
    <scope>NUCLEOTIDE SEQUENCE [LARGE SCALE GENOMIC DNA]</scope>
    <source>
        <strain evidence="11 12">CGMCC 1.7049</strain>
    </source>
</reference>
<dbReference type="RefSeq" id="WP_072895911.1">
    <property type="nucleotide sequence ID" value="NZ_FQWZ01000003.1"/>
</dbReference>
<comment type="catalytic activity">
    <reaction evidence="10">
        <text>an acyl phosphate + sn-glycerol 3-phosphate = a 1-acyl-sn-glycero-3-phosphate + phosphate</text>
        <dbReference type="Rhea" id="RHEA:34075"/>
        <dbReference type="ChEBI" id="CHEBI:43474"/>
        <dbReference type="ChEBI" id="CHEBI:57597"/>
        <dbReference type="ChEBI" id="CHEBI:57970"/>
        <dbReference type="ChEBI" id="CHEBI:59918"/>
        <dbReference type="EC" id="2.3.1.275"/>
    </reaction>
</comment>
<keyword evidence="2 10" id="KW-0444">Lipid biosynthesis</keyword>
<sequence length="219" mass="22996">MIEAIVKLVCAYAVGNLMGGQIVGWLRGGIDLRQQGSGNVGATNALRTQGAAFALSVLLIDVLKGVVAARLVPLIPWPLPGAGHVPLESIQYLCGVGVALGHCYPVTLGFRGGKGVATLAGVFGALMTPALPWMLLVFALVVMLTGYVSAATLGATGTALLYVLIFKAQALAAPASVFTLAMAALVLFKHRDNVRRLLTGTEHRFEKARVLGRLWAPRR</sequence>
<keyword evidence="4 10" id="KW-0812">Transmembrane</keyword>
<evidence type="ECO:0000313" key="11">
    <source>
        <dbReference type="EMBL" id="SHG79795.1"/>
    </source>
</evidence>
<keyword evidence="5 10" id="KW-1133">Transmembrane helix</keyword>
<feature type="transmembrane region" description="Helical" evidence="10">
    <location>
        <begin position="122"/>
        <end position="148"/>
    </location>
</feature>
<comment type="caution">
    <text evidence="10">Lacks conserved residue(s) required for the propagation of feature annotation.</text>
</comment>
<evidence type="ECO:0000256" key="9">
    <source>
        <dbReference type="ARBA" id="ARBA00023264"/>
    </source>
</evidence>
<feature type="transmembrane region" description="Helical" evidence="10">
    <location>
        <begin position="51"/>
        <end position="69"/>
    </location>
</feature>
<dbReference type="OrthoDB" id="9777124at2"/>
<evidence type="ECO:0000256" key="5">
    <source>
        <dbReference type="ARBA" id="ARBA00022989"/>
    </source>
</evidence>
<dbReference type="GO" id="GO:0008654">
    <property type="term" value="P:phospholipid biosynthetic process"/>
    <property type="evidence" value="ECO:0007669"/>
    <property type="project" value="UniProtKB-UniRule"/>
</dbReference>
<dbReference type="PANTHER" id="PTHR30309:SF0">
    <property type="entry name" value="GLYCEROL-3-PHOSPHATE ACYLTRANSFERASE-RELATED"/>
    <property type="match status" value="1"/>
</dbReference>
<dbReference type="GO" id="GO:0043772">
    <property type="term" value="F:acyl-phosphate glycerol-3-phosphate acyltransferase activity"/>
    <property type="evidence" value="ECO:0007669"/>
    <property type="project" value="UniProtKB-UniRule"/>
</dbReference>
<comment type="similarity">
    <text evidence="10">Belongs to the PlsY family.</text>
</comment>
<dbReference type="Proteomes" id="UP000199758">
    <property type="component" value="Unassembled WGS sequence"/>
</dbReference>
<dbReference type="SMART" id="SM01207">
    <property type="entry name" value="G3P_acyltransf"/>
    <property type="match status" value="1"/>
</dbReference>
<comment type="subcellular location">
    <subcellularLocation>
        <location evidence="10">Cell membrane</location>
        <topology evidence="10">Multi-pass membrane protein</topology>
    </subcellularLocation>
</comment>
<evidence type="ECO:0000256" key="8">
    <source>
        <dbReference type="ARBA" id="ARBA00023209"/>
    </source>
</evidence>
<evidence type="ECO:0000256" key="7">
    <source>
        <dbReference type="ARBA" id="ARBA00023136"/>
    </source>
</evidence>
<comment type="pathway">
    <text evidence="10">Lipid metabolism; phospholipid metabolism.</text>
</comment>
<keyword evidence="1 10" id="KW-1003">Cell membrane</keyword>
<keyword evidence="7 10" id="KW-0472">Membrane</keyword>
<gene>
    <name evidence="10" type="primary">plsY</name>
    <name evidence="11" type="ORF">SAMN04488068_1412</name>
</gene>
<evidence type="ECO:0000256" key="10">
    <source>
        <dbReference type="HAMAP-Rule" id="MF_01043"/>
    </source>
</evidence>
<keyword evidence="9 10" id="KW-1208">Phospholipid metabolism</keyword>
<organism evidence="11 12">
    <name type="scientific">Hydrocarboniphaga daqingensis</name>
    <dbReference type="NCBI Taxonomy" id="490188"/>
    <lineage>
        <taxon>Bacteria</taxon>
        <taxon>Pseudomonadati</taxon>
        <taxon>Pseudomonadota</taxon>
        <taxon>Gammaproteobacteria</taxon>
        <taxon>Nevskiales</taxon>
        <taxon>Nevskiaceae</taxon>
        <taxon>Hydrocarboniphaga</taxon>
    </lineage>
</organism>
<evidence type="ECO:0000256" key="3">
    <source>
        <dbReference type="ARBA" id="ARBA00022679"/>
    </source>
</evidence>
<dbReference type="GO" id="GO:0005886">
    <property type="term" value="C:plasma membrane"/>
    <property type="evidence" value="ECO:0007669"/>
    <property type="project" value="UniProtKB-SubCell"/>
</dbReference>
<protein>
    <recommendedName>
        <fullName evidence="10">Glycerol-3-phosphate acyltransferase</fullName>
    </recommendedName>
    <alternativeName>
        <fullName evidence="10">Acyl-PO4 G3P acyltransferase</fullName>
    </alternativeName>
    <alternativeName>
        <fullName evidence="10">Acyl-phosphate--glycerol-3-phosphate acyltransferase</fullName>
    </alternativeName>
    <alternativeName>
        <fullName evidence="10">G3P acyltransferase</fullName>
        <shortName evidence="10">GPAT</shortName>
        <ecNumber evidence="10">2.3.1.275</ecNumber>
    </alternativeName>
    <alternativeName>
        <fullName evidence="10">Lysophosphatidic acid synthase</fullName>
        <shortName evidence="10">LPA synthase</shortName>
    </alternativeName>
</protein>
<dbReference type="STRING" id="490188.SAMN04488068_1412"/>
<name>A0A1M5MRE4_9GAMM</name>
<evidence type="ECO:0000313" key="12">
    <source>
        <dbReference type="Proteomes" id="UP000199758"/>
    </source>
</evidence>
<keyword evidence="12" id="KW-1185">Reference proteome</keyword>
<dbReference type="UniPathway" id="UPA00085"/>
<dbReference type="PANTHER" id="PTHR30309">
    <property type="entry name" value="INNER MEMBRANE PROTEIN YGIH"/>
    <property type="match status" value="1"/>
</dbReference>
<dbReference type="HAMAP" id="MF_01043">
    <property type="entry name" value="PlsY"/>
    <property type="match status" value="1"/>
</dbReference>
<keyword evidence="6 10" id="KW-0443">Lipid metabolism</keyword>
<dbReference type="EC" id="2.3.1.275" evidence="10"/>
<evidence type="ECO:0000256" key="1">
    <source>
        <dbReference type="ARBA" id="ARBA00022475"/>
    </source>
</evidence>
<dbReference type="NCBIfam" id="TIGR00023">
    <property type="entry name" value="glycerol-3-phosphate 1-O-acyltransferase PlsY"/>
    <property type="match status" value="1"/>
</dbReference>
<accession>A0A1M5MRE4</accession>
<keyword evidence="8 10" id="KW-0594">Phospholipid biosynthesis</keyword>
<dbReference type="Pfam" id="PF02660">
    <property type="entry name" value="G3P_acyltransf"/>
    <property type="match status" value="1"/>
</dbReference>
<keyword evidence="11" id="KW-0012">Acyltransferase</keyword>
<dbReference type="InterPro" id="IPR003811">
    <property type="entry name" value="G3P_acylTferase_PlsY"/>
</dbReference>
<comment type="function">
    <text evidence="10">Catalyzes the transfer of an acyl group from acyl-phosphate (acyl-PO(4)) to glycerol-3-phosphate (G3P) to form lysophosphatidic acid (LPA). This enzyme utilizes acyl-phosphate as fatty acyl donor, but not acyl-CoA or acyl-ACP.</text>
</comment>